<protein>
    <recommendedName>
        <fullName evidence="2">Lipoprotein</fullName>
    </recommendedName>
</protein>
<dbReference type="PROSITE" id="PS51257">
    <property type="entry name" value="PROKAR_LIPOPROTEIN"/>
    <property type="match status" value="1"/>
</dbReference>
<reference evidence="1" key="1">
    <citation type="submission" date="2018-06" db="EMBL/GenBank/DDBJ databases">
        <authorList>
            <person name="Zhirakovskaya E."/>
        </authorList>
    </citation>
    <scope>NUCLEOTIDE SEQUENCE</scope>
</reference>
<dbReference type="AlphaFoldDB" id="A0A3B0SAB6"/>
<organism evidence="1">
    <name type="scientific">hydrothermal vent metagenome</name>
    <dbReference type="NCBI Taxonomy" id="652676"/>
    <lineage>
        <taxon>unclassified sequences</taxon>
        <taxon>metagenomes</taxon>
        <taxon>ecological metagenomes</taxon>
    </lineage>
</organism>
<evidence type="ECO:0008006" key="2">
    <source>
        <dbReference type="Google" id="ProtNLM"/>
    </source>
</evidence>
<proteinExistence type="predicted"/>
<name>A0A3B0SAB6_9ZZZZ</name>
<evidence type="ECO:0000313" key="1">
    <source>
        <dbReference type="EMBL" id="VAW02018.1"/>
    </source>
</evidence>
<sequence length="319" mass="33628">MIDRRWVRVRRLVPAALALLLVGGACGTSATGAGDDVVDVTPVAFASGDGAVEYPDAPREISKRWWLIPAVADAPPSSDPQERAAADVLQSFFGSDSAEAMAPVSVGPAGTFADFMIIMQAISGRHPMEEVISRRVPRIVDRKDLPDMLVDAEISEDRSTGSGIANRTTFDQFVMRVGPDEGLRLVEFRRDGVWISELVIAGDAVRSADTGGVNIVAVLRSRIGRYMVAGTLDGVGAQRWSLDDARLESVDGDQQAVVLFSEIGVTGPDGLAPFLITFDDGGSADRGAQLILPPLGTDSPQGLVFDMPPLGGPRGGGSS</sequence>
<dbReference type="EMBL" id="UOEK01000224">
    <property type="protein sequence ID" value="VAW02018.1"/>
    <property type="molecule type" value="Genomic_DNA"/>
</dbReference>
<gene>
    <name evidence="1" type="ORF">MNBD_ACTINO02-2025</name>
</gene>
<accession>A0A3B0SAB6</accession>